<dbReference type="Pfam" id="PF12826">
    <property type="entry name" value="HHH_2"/>
    <property type="match status" value="1"/>
</dbReference>
<keyword evidence="6 12" id="KW-0862">Zinc</keyword>
<dbReference type="SUPFAM" id="SSF50249">
    <property type="entry name" value="Nucleic acid-binding proteins"/>
    <property type="match status" value="1"/>
</dbReference>
<dbReference type="SUPFAM" id="SSF47781">
    <property type="entry name" value="RuvA domain 2-like"/>
    <property type="match status" value="2"/>
</dbReference>
<dbReference type="GO" id="GO:0003911">
    <property type="term" value="F:DNA ligase (NAD+) activity"/>
    <property type="evidence" value="ECO:0007669"/>
    <property type="project" value="UniProtKB-EC"/>
</dbReference>
<dbReference type="Gene3D" id="1.10.287.610">
    <property type="entry name" value="Helix hairpin bin"/>
    <property type="match status" value="1"/>
</dbReference>
<evidence type="ECO:0000256" key="4">
    <source>
        <dbReference type="ARBA" id="ARBA00022723"/>
    </source>
</evidence>
<dbReference type="InterPro" id="IPR004149">
    <property type="entry name" value="Znf_DNAligase_C4"/>
</dbReference>
<keyword evidence="4 12" id="KW-0479">Metal-binding</keyword>
<dbReference type="PROSITE" id="PS01056">
    <property type="entry name" value="DNA_LIGASE_N2"/>
    <property type="match status" value="1"/>
</dbReference>
<keyword evidence="5 12" id="KW-0227">DNA damage</keyword>
<evidence type="ECO:0000256" key="8">
    <source>
        <dbReference type="ARBA" id="ARBA00023027"/>
    </source>
</evidence>
<evidence type="ECO:0000256" key="2">
    <source>
        <dbReference type="ARBA" id="ARBA00022598"/>
    </source>
</evidence>
<dbReference type="PROSITE" id="PS50172">
    <property type="entry name" value="BRCT"/>
    <property type="match status" value="1"/>
</dbReference>
<dbReference type="Gene3D" id="1.10.150.20">
    <property type="entry name" value="5' to 3' exonuclease, C-terminal subdomain"/>
    <property type="match status" value="3"/>
</dbReference>
<keyword evidence="15" id="KW-1185">Reference proteome</keyword>
<feature type="active site" description="N6-AMP-lysine intermediate" evidence="12">
    <location>
        <position position="128"/>
    </location>
</feature>
<dbReference type="Pfam" id="PF00533">
    <property type="entry name" value="BRCT"/>
    <property type="match status" value="1"/>
</dbReference>
<dbReference type="SMART" id="SM00532">
    <property type="entry name" value="LIGANc"/>
    <property type="match status" value="1"/>
</dbReference>
<dbReference type="Gene3D" id="3.30.470.30">
    <property type="entry name" value="DNA ligase/mRNA capping enzyme"/>
    <property type="match status" value="1"/>
</dbReference>
<dbReference type="Gene3D" id="6.20.10.30">
    <property type="match status" value="1"/>
</dbReference>
<evidence type="ECO:0000313" key="14">
    <source>
        <dbReference type="EMBL" id="MDQ0518481.1"/>
    </source>
</evidence>
<evidence type="ECO:0000256" key="6">
    <source>
        <dbReference type="ARBA" id="ARBA00022833"/>
    </source>
</evidence>
<dbReference type="Pfam" id="PF01653">
    <property type="entry name" value="DNA_ligase_aden"/>
    <property type="match status" value="1"/>
</dbReference>
<dbReference type="InterPro" id="IPR001357">
    <property type="entry name" value="BRCT_dom"/>
</dbReference>
<dbReference type="PANTHER" id="PTHR23389:SF9">
    <property type="entry name" value="DNA LIGASE"/>
    <property type="match status" value="1"/>
</dbReference>
<feature type="binding site" evidence="12">
    <location>
        <position position="441"/>
    </location>
    <ligand>
        <name>Zn(2+)</name>
        <dbReference type="ChEBI" id="CHEBI:29105"/>
    </ligand>
</feature>
<dbReference type="Gene3D" id="2.40.50.140">
    <property type="entry name" value="Nucleic acid-binding proteins"/>
    <property type="match status" value="1"/>
</dbReference>
<dbReference type="InterPro" id="IPR012340">
    <property type="entry name" value="NA-bd_OB-fold"/>
</dbReference>
<evidence type="ECO:0000256" key="11">
    <source>
        <dbReference type="ARBA" id="ARBA00034005"/>
    </source>
</evidence>
<reference evidence="14 15" key="1">
    <citation type="submission" date="2023-07" db="EMBL/GenBank/DDBJ databases">
        <title>Genomic Encyclopedia of Type Strains, Phase IV (KMG-IV): sequencing the most valuable type-strain genomes for metagenomic binning, comparative biology and taxonomic classification.</title>
        <authorList>
            <person name="Goeker M."/>
        </authorList>
    </citation>
    <scope>NUCLEOTIDE SEQUENCE [LARGE SCALE GENOMIC DNA]</scope>
    <source>
        <strain evidence="14 15">B1-1</strain>
    </source>
</reference>
<comment type="cofactor">
    <cofactor evidence="12">
        <name>Mg(2+)</name>
        <dbReference type="ChEBI" id="CHEBI:18420"/>
    </cofactor>
    <cofactor evidence="12">
        <name>Mn(2+)</name>
        <dbReference type="ChEBI" id="CHEBI:29035"/>
    </cofactor>
</comment>
<evidence type="ECO:0000259" key="13">
    <source>
        <dbReference type="PROSITE" id="PS50172"/>
    </source>
</evidence>
<dbReference type="InterPro" id="IPR013839">
    <property type="entry name" value="DNAligase_adenylation"/>
</dbReference>
<feature type="binding site" evidence="12">
    <location>
        <position position="444"/>
    </location>
    <ligand>
        <name>Zn(2+)</name>
        <dbReference type="ChEBI" id="CHEBI:29105"/>
    </ligand>
</feature>
<organism evidence="14 15">
    <name type="scientific">Kaistia geumhonensis</name>
    <dbReference type="NCBI Taxonomy" id="410839"/>
    <lineage>
        <taxon>Bacteria</taxon>
        <taxon>Pseudomonadati</taxon>
        <taxon>Pseudomonadota</taxon>
        <taxon>Alphaproteobacteria</taxon>
        <taxon>Hyphomicrobiales</taxon>
        <taxon>Kaistiaceae</taxon>
        <taxon>Kaistia</taxon>
    </lineage>
</organism>
<dbReference type="RefSeq" id="WP_266284028.1">
    <property type="nucleotide sequence ID" value="NZ_JAPKNF010000004.1"/>
</dbReference>
<comment type="caution">
    <text evidence="14">The sequence shown here is derived from an EMBL/GenBank/DDBJ whole genome shotgun (WGS) entry which is preliminary data.</text>
</comment>
<dbReference type="InterPro" id="IPR036420">
    <property type="entry name" value="BRCT_dom_sf"/>
</dbReference>
<gene>
    <name evidence="12" type="primary">ligA</name>
    <name evidence="14" type="ORF">QO015_004094</name>
</gene>
<feature type="binding site" evidence="12">
    <location>
        <begin position="47"/>
        <end position="51"/>
    </location>
    <ligand>
        <name>NAD(+)</name>
        <dbReference type="ChEBI" id="CHEBI:57540"/>
    </ligand>
</feature>
<dbReference type="InterPro" id="IPR041663">
    <property type="entry name" value="DisA/LigA_HHH"/>
</dbReference>
<dbReference type="Pfam" id="PF03120">
    <property type="entry name" value="OB_DNA_ligase"/>
    <property type="match status" value="1"/>
</dbReference>
<evidence type="ECO:0000256" key="10">
    <source>
        <dbReference type="ARBA" id="ARBA00023211"/>
    </source>
</evidence>
<feature type="domain" description="BRCT" evidence="13">
    <location>
        <begin position="740"/>
        <end position="817"/>
    </location>
</feature>
<evidence type="ECO:0000256" key="3">
    <source>
        <dbReference type="ARBA" id="ARBA00022705"/>
    </source>
</evidence>
<dbReference type="PIRSF" id="PIRSF001604">
    <property type="entry name" value="LigA"/>
    <property type="match status" value="1"/>
</dbReference>
<dbReference type="InterPro" id="IPR018239">
    <property type="entry name" value="DNA_ligase_AS"/>
</dbReference>
<dbReference type="EMBL" id="JAUSWJ010000001">
    <property type="protein sequence ID" value="MDQ0518481.1"/>
    <property type="molecule type" value="Genomic_DNA"/>
</dbReference>
<keyword evidence="2 12" id="KW-0436">Ligase</keyword>
<comment type="caution">
    <text evidence="12">Lacks conserved residue(s) required for the propagation of feature annotation.</text>
</comment>
<proteinExistence type="inferred from homology"/>
<feature type="binding site" evidence="12">
    <location>
        <position position="126"/>
    </location>
    <ligand>
        <name>NAD(+)</name>
        <dbReference type="ChEBI" id="CHEBI:57540"/>
    </ligand>
</feature>
<feature type="binding site" evidence="12">
    <location>
        <position position="325"/>
    </location>
    <ligand>
        <name>NAD(+)</name>
        <dbReference type="ChEBI" id="CHEBI:57540"/>
    </ligand>
</feature>
<dbReference type="Pfam" id="PF03119">
    <property type="entry name" value="DNA_ligase_ZBD"/>
    <property type="match status" value="1"/>
</dbReference>
<dbReference type="InterPro" id="IPR013840">
    <property type="entry name" value="DNAligase_N"/>
</dbReference>
<sequence>MSTDPSAPAAIDALSEAEAAAEHARLTAEIREADVHYHQEDAPLITDAAYDAMRRRLNAIEARFPGLSSEASVAVGAAPSSKFAKVRHVVPMLSLDNAFADSDVAEFIERARRFLRHEGPLAFTAEPKIDGLSLSLRYEGGRLVTAATRGDGFEGENVTANARTIGDIPEALPDGVPAIVEVRGECYMAHEDFRAINERVAAAGGRLFANPRNAAAGSLRQLDPEITRARPLRFFAYAWGEMSAMPATTQMGMVEAFRDWGLPVNPRLVLCEGVEGALAFYHGIEAERASLGYDIDGVVYKVNDLALQNRLGFVSRSPRWAIAHKFPAERAFTILNGIDIQVGRTGALTPVAKLEPVTVGGVVVSNASLHNEDYIKGFDANGAPLARGIDAEGAPVEGAVDIRIGDTLVIQRAGDVIPQVVGVRLDKRPPNTAPYGFPTRCPACGSHAVREEGEAVRRCTGGLICPAQAVERIRHFVSRLAFDIEGLGDENVQLFFEAGILKSPVDIFRLKDHREAAQAALTGQRIRQQEERRALQGATETKAKKGKEADRSFKGLEKLFDSIDERRSIPLDRFIYALGIRNVGEATAKALAKRYVGIDAFRDAVNRAVEGLPGETWQALTEIPRVGPGSRDRLVAVASEAPEGTLADLDAETALNRAGLNKPARDNLLAHFGSAAGVLDGARRAAGERPGEGFQELAGLGDVGEVAATSIADFFAEPHNEQVVAGLLREVSVSDVEPVRGGGALSGKIVVFTGNLEKMTRNEAKATAERLGAKVSGSVSAKTDLVVAGPGAGSKLADATRLGVKVISEDDWLAMIV</sequence>
<dbReference type="PROSITE" id="PS01055">
    <property type="entry name" value="DNA_LIGASE_N1"/>
    <property type="match status" value="1"/>
</dbReference>
<accession>A0ABU0MBZ6</accession>
<keyword evidence="10 12" id="KW-0464">Manganese</keyword>
<dbReference type="HAMAP" id="MF_01588">
    <property type="entry name" value="DNA_ligase_A"/>
    <property type="match status" value="1"/>
</dbReference>
<evidence type="ECO:0000256" key="12">
    <source>
        <dbReference type="HAMAP-Rule" id="MF_01588"/>
    </source>
</evidence>
<comment type="function">
    <text evidence="1 12">DNA ligase that catalyzes the formation of phosphodiester linkages between 5'-phosphoryl and 3'-hydroxyl groups in double-stranded DNA using NAD as a coenzyme and as the energy source for the reaction. It is essential for DNA replication and repair of damaged DNA.</text>
</comment>
<evidence type="ECO:0000256" key="9">
    <source>
        <dbReference type="ARBA" id="ARBA00023204"/>
    </source>
</evidence>
<feature type="binding site" evidence="12">
    <location>
        <position position="185"/>
    </location>
    <ligand>
        <name>NAD(+)</name>
        <dbReference type="ChEBI" id="CHEBI:57540"/>
    </ligand>
</feature>
<keyword evidence="9 12" id="KW-0234">DNA repair</keyword>
<dbReference type="SUPFAM" id="SSF52113">
    <property type="entry name" value="BRCT domain"/>
    <property type="match status" value="1"/>
</dbReference>
<dbReference type="CDD" id="cd17748">
    <property type="entry name" value="BRCT_DNA_ligase_like"/>
    <property type="match status" value="1"/>
</dbReference>
<keyword evidence="7 12" id="KW-0460">Magnesium</keyword>
<dbReference type="EC" id="6.5.1.2" evidence="12"/>
<dbReference type="Proteomes" id="UP001223743">
    <property type="component" value="Unassembled WGS sequence"/>
</dbReference>
<comment type="similarity">
    <text evidence="12">Belongs to the NAD-dependent DNA ligase family. LigA subfamily.</text>
</comment>
<dbReference type="PANTHER" id="PTHR23389">
    <property type="entry name" value="CHROMOSOME TRANSMISSION FIDELITY FACTOR 18"/>
    <property type="match status" value="1"/>
</dbReference>
<dbReference type="Gene3D" id="3.40.50.10190">
    <property type="entry name" value="BRCT domain"/>
    <property type="match status" value="1"/>
</dbReference>
<dbReference type="InterPro" id="IPR001679">
    <property type="entry name" value="DNA_ligase"/>
</dbReference>
<keyword evidence="3 12" id="KW-0235">DNA replication</keyword>
<comment type="catalytic activity">
    <reaction evidence="11 12">
        <text>NAD(+) + (deoxyribonucleotide)n-3'-hydroxyl + 5'-phospho-(deoxyribonucleotide)m = (deoxyribonucleotide)n+m + AMP + beta-nicotinamide D-nucleotide.</text>
        <dbReference type="EC" id="6.5.1.2"/>
    </reaction>
</comment>
<feature type="binding site" evidence="12">
    <location>
        <position position="149"/>
    </location>
    <ligand>
        <name>NAD(+)</name>
        <dbReference type="ChEBI" id="CHEBI:57540"/>
    </ligand>
</feature>
<feature type="binding site" evidence="12">
    <location>
        <begin position="94"/>
        <end position="95"/>
    </location>
    <ligand>
        <name>NAD(+)</name>
        <dbReference type="ChEBI" id="CHEBI:57540"/>
    </ligand>
</feature>
<dbReference type="NCBIfam" id="NF005932">
    <property type="entry name" value="PRK07956.1"/>
    <property type="match status" value="1"/>
</dbReference>
<dbReference type="SUPFAM" id="SSF56091">
    <property type="entry name" value="DNA ligase/mRNA capping enzyme, catalytic domain"/>
    <property type="match status" value="1"/>
</dbReference>
<evidence type="ECO:0000256" key="7">
    <source>
        <dbReference type="ARBA" id="ARBA00022842"/>
    </source>
</evidence>
<dbReference type="InterPro" id="IPR033136">
    <property type="entry name" value="DNA_ligase_CS"/>
</dbReference>
<protein>
    <recommendedName>
        <fullName evidence="12">DNA ligase</fullName>
        <ecNumber evidence="12">6.5.1.2</ecNumber>
    </recommendedName>
    <alternativeName>
        <fullName evidence="12">Polydeoxyribonucleotide synthase [NAD(+)]</fullName>
    </alternativeName>
</protein>
<dbReference type="InterPro" id="IPR004150">
    <property type="entry name" value="NAD_DNA_ligase_OB"/>
</dbReference>
<dbReference type="SMART" id="SM00292">
    <property type="entry name" value="BRCT"/>
    <property type="match status" value="1"/>
</dbReference>
<keyword evidence="8 12" id="KW-0520">NAD</keyword>
<feature type="binding site" evidence="12">
    <location>
        <position position="465"/>
    </location>
    <ligand>
        <name>Zn(2+)</name>
        <dbReference type="ChEBI" id="CHEBI:29105"/>
    </ligand>
</feature>
<evidence type="ECO:0000256" key="5">
    <source>
        <dbReference type="ARBA" id="ARBA00022763"/>
    </source>
</evidence>
<name>A0ABU0MBZ6_9HYPH</name>
<dbReference type="CDD" id="cd00114">
    <property type="entry name" value="LIGANc"/>
    <property type="match status" value="1"/>
</dbReference>
<feature type="binding site" evidence="12">
    <location>
        <position position="301"/>
    </location>
    <ligand>
        <name>NAD(+)</name>
        <dbReference type="ChEBI" id="CHEBI:57540"/>
    </ligand>
</feature>
<evidence type="ECO:0000256" key="1">
    <source>
        <dbReference type="ARBA" id="ARBA00004067"/>
    </source>
</evidence>
<dbReference type="InterPro" id="IPR010994">
    <property type="entry name" value="RuvA_2-like"/>
</dbReference>
<evidence type="ECO:0000313" key="15">
    <source>
        <dbReference type="Proteomes" id="UP001223743"/>
    </source>
</evidence>